<evidence type="ECO:0000313" key="3">
    <source>
        <dbReference type="Proteomes" id="UP000682811"/>
    </source>
</evidence>
<dbReference type="FunFam" id="3.30.1330.40:FF:000001">
    <property type="entry name" value="L-PSP family endoribonuclease"/>
    <property type="match status" value="1"/>
</dbReference>
<gene>
    <name evidence="2" type="ORF">J34TS1_35730</name>
</gene>
<dbReference type="InterPro" id="IPR006056">
    <property type="entry name" value="RidA"/>
</dbReference>
<comment type="caution">
    <text evidence="2">The sequence shown here is derived from an EMBL/GenBank/DDBJ whole genome shotgun (WGS) entry which is preliminary data.</text>
</comment>
<name>A0A920CTU2_9BACL</name>
<dbReference type="AlphaFoldDB" id="A0A920CTU2"/>
<accession>A0A920CTU2</accession>
<evidence type="ECO:0000313" key="2">
    <source>
        <dbReference type="EMBL" id="GIO48808.1"/>
    </source>
</evidence>
<dbReference type="Pfam" id="PF01042">
    <property type="entry name" value="Ribonuc_L-PSP"/>
    <property type="match status" value="1"/>
</dbReference>
<keyword evidence="3" id="KW-1185">Reference proteome</keyword>
<evidence type="ECO:0000256" key="1">
    <source>
        <dbReference type="ARBA" id="ARBA00010552"/>
    </source>
</evidence>
<dbReference type="EMBL" id="BORT01000016">
    <property type="protein sequence ID" value="GIO48808.1"/>
    <property type="molecule type" value="Genomic_DNA"/>
</dbReference>
<dbReference type="PANTHER" id="PTHR11803">
    <property type="entry name" value="2-IMINOBUTANOATE/2-IMINOPROPANOATE DEAMINASE RIDA"/>
    <property type="match status" value="1"/>
</dbReference>
<dbReference type="SUPFAM" id="SSF55298">
    <property type="entry name" value="YjgF-like"/>
    <property type="match status" value="1"/>
</dbReference>
<dbReference type="GO" id="GO:0005829">
    <property type="term" value="C:cytosol"/>
    <property type="evidence" value="ECO:0007669"/>
    <property type="project" value="TreeGrafter"/>
</dbReference>
<reference evidence="2 3" key="1">
    <citation type="submission" date="2021-03" db="EMBL/GenBank/DDBJ databases">
        <title>Antimicrobial resistance genes in bacteria isolated from Japanese honey, and their potential for conferring macrolide and lincosamide resistance in the American foulbrood pathogen Paenibacillus larvae.</title>
        <authorList>
            <person name="Okamoto M."/>
            <person name="Kumagai M."/>
            <person name="Kanamori H."/>
            <person name="Takamatsu D."/>
        </authorList>
    </citation>
    <scope>NUCLEOTIDE SEQUENCE [LARGE SCALE GENOMIC DNA]</scope>
    <source>
        <strain evidence="2 3">J34TS1</strain>
    </source>
</reference>
<dbReference type="InterPro" id="IPR006175">
    <property type="entry name" value="YjgF/YER057c/UK114"/>
</dbReference>
<dbReference type="CDD" id="cd00448">
    <property type="entry name" value="YjgF_YER057c_UK114_family"/>
    <property type="match status" value="1"/>
</dbReference>
<dbReference type="NCBIfam" id="TIGR00004">
    <property type="entry name" value="Rid family detoxifying hydrolase"/>
    <property type="match status" value="1"/>
</dbReference>
<proteinExistence type="inferred from homology"/>
<dbReference type="PANTHER" id="PTHR11803:SF39">
    <property type="entry name" value="2-IMINOBUTANOATE_2-IMINOPROPANOATE DEAMINASE"/>
    <property type="match status" value="1"/>
</dbReference>
<sequence length="145" mass="16101">MWPGSFITKFIEDREEFNTMSHTAITTTKAPSAIGPYSQAIALGNTVYTSGMLPIDAEGNLKEGIIDQTHQALKNLQAVLAEAGLSLEDVVKTSVFMTDLEQFQQMNEVYSQYFSDHHPARTTVEVSKLPRGARIEIELIAVKRI</sequence>
<dbReference type="Proteomes" id="UP000682811">
    <property type="component" value="Unassembled WGS sequence"/>
</dbReference>
<dbReference type="GO" id="GO:0019239">
    <property type="term" value="F:deaminase activity"/>
    <property type="evidence" value="ECO:0007669"/>
    <property type="project" value="TreeGrafter"/>
</dbReference>
<comment type="similarity">
    <text evidence="1">Belongs to the RutC family.</text>
</comment>
<dbReference type="InterPro" id="IPR035959">
    <property type="entry name" value="RutC-like_sf"/>
</dbReference>
<organism evidence="2 3">
    <name type="scientific">Paenibacillus azoreducens</name>
    <dbReference type="NCBI Taxonomy" id="116718"/>
    <lineage>
        <taxon>Bacteria</taxon>
        <taxon>Bacillati</taxon>
        <taxon>Bacillota</taxon>
        <taxon>Bacilli</taxon>
        <taxon>Bacillales</taxon>
        <taxon>Paenibacillaceae</taxon>
        <taxon>Paenibacillus</taxon>
    </lineage>
</organism>
<dbReference type="Gene3D" id="3.30.1330.40">
    <property type="entry name" value="RutC-like"/>
    <property type="match status" value="1"/>
</dbReference>
<protein>
    <submittedName>
        <fullName evidence="2">Reactive intermediate/imine deaminase</fullName>
    </submittedName>
</protein>